<dbReference type="PROSITE" id="PS50075">
    <property type="entry name" value="CARRIER"/>
    <property type="match status" value="1"/>
</dbReference>
<keyword evidence="14" id="KW-1185">Reference proteome</keyword>
<protein>
    <recommendedName>
        <fullName evidence="15">Polyketide synthase</fullName>
    </recommendedName>
</protein>
<dbReference type="InterPro" id="IPR014030">
    <property type="entry name" value="Ketoacyl_synth_N"/>
</dbReference>
<evidence type="ECO:0000256" key="6">
    <source>
        <dbReference type="ARBA" id="ARBA00023268"/>
    </source>
</evidence>
<dbReference type="PROSITE" id="PS00012">
    <property type="entry name" value="PHOSPHOPANTETHEINE"/>
    <property type="match status" value="1"/>
</dbReference>
<dbReference type="Gene3D" id="3.10.129.110">
    <property type="entry name" value="Polyketide synthase dehydratase"/>
    <property type="match status" value="1"/>
</dbReference>
<dbReference type="Pfam" id="PF16197">
    <property type="entry name" value="KAsynt_C_assoc"/>
    <property type="match status" value="1"/>
</dbReference>
<evidence type="ECO:0000256" key="4">
    <source>
        <dbReference type="ARBA" id="ARBA00022857"/>
    </source>
</evidence>
<evidence type="ECO:0000256" key="1">
    <source>
        <dbReference type="ARBA" id="ARBA00022450"/>
    </source>
</evidence>
<dbReference type="SUPFAM" id="SSF53901">
    <property type="entry name" value="Thiolase-like"/>
    <property type="match status" value="1"/>
</dbReference>
<name>A0AAN7CJE2_9PEZI</name>
<dbReference type="SMART" id="SM00829">
    <property type="entry name" value="PKS_ER"/>
    <property type="match status" value="1"/>
</dbReference>
<evidence type="ECO:0000313" key="13">
    <source>
        <dbReference type="EMBL" id="KAK4243208.1"/>
    </source>
</evidence>
<dbReference type="InterPro" id="IPR014043">
    <property type="entry name" value="Acyl_transferase_dom"/>
</dbReference>
<dbReference type="SUPFAM" id="SSF47336">
    <property type="entry name" value="ACP-like"/>
    <property type="match status" value="1"/>
</dbReference>
<evidence type="ECO:0000256" key="2">
    <source>
        <dbReference type="ARBA" id="ARBA00022553"/>
    </source>
</evidence>
<keyword evidence="5" id="KW-0560">Oxidoreductase</keyword>
<evidence type="ECO:0000313" key="14">
    <source>
        <dbReference type="Proteomes" id="UP001303647"/>
    </source>
</evidence>
<dbReference type="InterPro" id="IPR056501">
    <property type="entry name" value="NAD-bd_HRPKS_sdrA"/>
</dbReference>
<evidence type="ECO:0000256" key="7">
    <source>
        <dbReference type="ARBA" id="ARBA00023315"/>
    </source>
</evidence>
<dbReference type="SMART" id="SM00825">
    <property type="entry name" value="PKS_KS"/>
    <property type="match status" value="1"/>
</dbReference>
<dbReference type="Pfam" id="PF21089">
    <property type="entry name" value="PKS_DH_N"/>
    <property type="match status" value="1"/>
</dbReference>
<evidence type="ECO:0000256" key="8">
    <source>
        <dbReference type="PROSITE-ProRule" id="PRU01363"/>
    </source>
</evidence>
<dbReference type="EMBL" id="MU857850">
    <property type="protein sequence ID" value="KAK4243208.1"/>
    <property type="molecule type" value="Genomic_DNA"/>
</dbReference>
<dbReference type="CDD" id="cd05195">
    <property type="entry name" value="enoyl_red"/>
    <property type="match status" value="1"/>
</dbReference>
<dbReference type="InterPro" id="IPR013154">
    <property type="entry name" value="ADH-like_N"/>
</dbReference>
<evidence type="ECO:0000259" key="12">
    <source>
        <dbReference type="PROSITE" id="PS52019"/>
    </source>
</evidence>
<dbReference type="InterPro" id="IPR013968">
    <property type="entry name" value="PKS_KR"/>
</dbReference>
<gene>
    <name evidence="13" type="ORF">C7999DRAFT_36471</name>
</gene>
<dbReference type="InterPro" id="IPR036736">
    <property type="entry name" value="ACP-like_sf"/>
</dbReference>
<dbReference type="GO" id="GO:0016491">
    <property type="term" value="F:oxidoreductase activity"/>
    <property type="evidence" value="ECO:0007669"/>
    <property type="project" value="UniProtKB-KW"/>
</dbReference>
<dbReference type="GO" id="GO:0030639">
    <property type="term" value="P:polyketide biosynthetic process"/>
    <property type="evidence" value="ECO:0007669"/>
    <property type="project" value="UniProtKB-ARBA"/>
</dbReference>
<sequence length="2477" mass="266344">MPSVTRSPSTSSDSASVSDENTPRVTFSSPPSSASSSVNLAQHGDTSEYAATSFPDYAEKPLYEQLEPIAVVGMGCRLPGDVKSASDFWDLMMSKGTGNTPKVPSSRFNIDAHIHANNDRPGSFGVLGGYFLKDDLADFDPGLFGITPIEAMWMDPQQRKLLEVVYEALESGGIPVEKLAGTRTAVFAASFTADWQQMSFKDQSFRHSLAATGVDPGIISNRISHVFNLRGPSIVCNTACSSSVYALHNACNALRNGEAEGAIVGGVNLIITVDQHMNTAKLGVLSPTSTCHTFDASADGYGRADAVGAVYLKRLSDAIRDGDPIRGVIRSSATNSNGKVPGYGITYPNREGQYEVITAAYERGGDLDPRLTGYFECHGTGTAVGDPIEVDAVSRAMNKQRRPGIDPPLWIGAVKTNIGHSEAASGISALIKAILIAERGVIPATRGVVKLNPQIKWDDWQVRAVTEPVPFPSELPVRRISVNSFGYGGTNAHMIIEGTASIAPDSESGYRYVDRWARNKPRKPGFRRAVERKRPYLLPFSAHDKATLRRNIDALGHVASDYNLVDLSHTLANRRSILASKAYAVASHEALDSIFSSVGESFVFAETKTPARELAFVFTGQGAQWARMGAHLMEYSPHFLRTIRDLDLVLEHVQDGPDWSIEDILNEHADTSPIQDAEFSQPLCTAVQIAVVRLLDSWGIRPIATVGHSSGEMAAAYAAGLVSAEDAMISAYYRGIVAKEVNTGGAMLAVGLGADAVRPFIAECGVEEKVVVACHNSPALVTLSGDADALGLVQGKLEAASVFNRTVKTGGKAYHSHHMVPVSERFKTLVRDAKRNRRRGVADHGLGELLATKAQMVSSVTNSVIPAGTLLDEEYWSRNLVSPVLFNQAVQTLLSDPAFSQVDVLVEVGPHSALAGPIKQIKEALNSSPVGNAKSKAGVSYVPTLIRGEDSGARLLKVAGELFLRGYRQLDMESVTGAYHDKTKSKSKSPGATIVDLPPYQWNYTRPFWAENRASREQRLPRFPRHDVLGQRVIGGSLAEPTWNNVLRLRDLPWLKHHSLGGEAVFPAAGYFAMAIEAVTQLNELDDSPRATDSYVLRDIDIKKALVTPDTEDGIEVLTNLRPSMFGAPFWDFSVSSVDIDRDGTKTWKQHMTGSVAINAATPRGKQKPRTPPNDLAQRASGRTWNQALRAVGFDYGPTFQDMDDVRFDGKRYVATCTTNVKREVDPTLGESRYPLHPAVVDSTLQLSIAAIYAGRTSAMDCGVVPVQVDEVNIWPPTDEQVAHKSATCYAWVDHRGTRTFENSVQMTSTAGEGELIMEIVNVRTTRYEAAVPQKAEDDVPLEPAPYGEMVWQPDIDRLANTSGHTLSKAKLPTELVSLGLFKYPNLKVLDAASDLVSAKALLTSNPSAAYTLAVDRDYFSEADVKTELESGPQRLANTAVTTTQNLIAASLSESESPSDSYDMLVAADHLVPALEGYVKPGGYIVSVGQNDGPIALNVKAIPSSELAQVTASTSPGNDTTFTNQDIALVFRNSLDPSIINRTKLAIEAALGSGSDSHQRTVRVHVRSLQSFDEDAHLDGPVASHVVILADLETGSPLLSSLTEIEFSAIQRITDSSSSLLWVSNGGLVEGKRPEHAMASGLARVVRSEQASLDFRTLDVDTDDTDAISSIAYSVARIVRCQVAAKAGKAAPADEERDICLFKGETYISRLVRNQELNNVFADSASNKPALGAFVPGRDRLTGRIRQGKVVFEHVYQEECGAELEPGIVEVAVQRSGLTREGFLAITGADYPTTFSHELGGVVVRTGAGVTNLSPGDRVVGFHIDRFSTAQHVPSAMLHKLGPDQDMTTVVSLLMASATALYGLDVLARLQAGETVLVLHQTGFVGVAAAMVARARGATVYVEAKTQEEVEFLQDRVGLVPGQILSENNSQHGRLSDQVAALTKGRGADIVFSTGGAVKPSTAREAWRCVAPFGRFLDASPGRKNAGAQRQAALDAMPVRRSAQYLPYDVLDLLETRPNAMAGLLPSILEHFNIGAIGALGKPVPTSLSDLAAAVSTFSDAFGATKPVLALDTPCEAAPIIAPSRSRNRQLPRFKFKSDVTYLLVGCLGGLGRSLTRWMMASGARRFLFLSRSGTDAPSAAKLVDDLRAAGATVHVVRGDVANKPDVVRAVEQAPPTSPHPIRGVVHAAMVLRDAVFHSMPYSNWTTSLAPKVYGAMNLHSVLTELEVPLDFFLMTSSVSGILGTPGQANYAAANSYLDALARHMNRQRGTKTAISCIIPMVLGVGVVAENDEIEDALRRKGMYGIDEDHLLQSFEAGLASESDHIVIGLDPMLLRRAAADSDDTDAGFWLDDSRFSHVVHTMRGSGPDSAPSGGDVNILAAAVKAAAESSPAEGVALIESHFVRKMATMLMMDEESFDVASGSIASYGIDSMIGAELRNWIFREYRIDIPFQQLLAPSLTISKFAGQVCASVGIEA</sequence>
<dbReference type="Pfam" id="PF23114">
    <property type="entry name" value="NAD-bd_HRPKS_sdrA"/>
    <property type="match status" value="1"/>
</dbReference>
<dbReference type="InterPro" id="IPR020843">
    <property type="entry name" value="ER"/>
</dbReference>
<dbReference type="InterPro" id="IPR011032">
    <property type="entry name" value="GroES-like_sf"/>
</dbReference>
<dbReference type="Pfam" id="PF02801">
    <property type="entry name" value="Ketoacyl-synt_C"/>
    <property type="match status" value="1"/>
</dbReference>
<dbReference type="InterPro" id="IPR009081">
    <property type="entry name" value="PP-bd_ACP"/>
</dbReference>
<dbReference type="Gene3D" id="3.40.366.10">
    <property type="entry name" value="Malonyl-Coenzyme A Acyl Carrier Protein, domain 2"/>
    <property type="match status" value="1"/>
</dbReference>
<dbReference type="Pfam" id="PF14765">
    <property type="entry name" value="PS-DH"/>
    <property type="match status" value="1"/>
</dbReference>
<dbReference type="Gene3D" id="3.40.47.10">
    <property type="match status" value="1"/>
</dbReference>
<dbReference type="GO" id="GO:0006633">
    <property type="term" value="P:fatty acid biosynthetic process"/>
    <property type="evidence" value="ECO:0007669"/>
    <property type="project" value="TreeGrafter"/>
</dbReference>
<organism evidence="13 14">
    <name type="scientific">Corynascus novoguineensis</name>
    <dbReference type="NCBI Taxonomy" id="1126955"/>
    <lineage>
        <taxon>Eukaryota</taxon>
        <taxon>Fungi</taxon>
        <taxon>Dikarya</taxon>
        <taxon>Ascomycota</taxon>
        <taxon>Pezizomycotina</taxon>
        <taxon>Sordariomycetes</taxon>
        <taxon>Sordariomycetidae</taxon>
        <taxon>Sordariales</taxon>
        <taxon>Chaetomiaceae</taxon>
        <taxon>Corynascus</taxon>
    </lineage>
</organism>
<dbReference type="SUPFAM" id="SSF55048">
    <property type="entry name" value="Probable ACP-binding domain of malonyl-CoA ACP transacylase"/>
    <property type="match status" value="1"/>
</dbReference>
<evidence type="ECO:0000256" key="9">
    <source>
        <dbReference type="SAM" id="MobiDB-lite"/>
    </source>
</evidence>
<feature type="active site" description="Proton acceptor; for dehydratase activity" evidence="8">
    <location>
        <position position="1058"/>
    </location>
</feature>
<dbReference type="Gene3D" id="3.40.50.720">
    <property type="entry name" value="NAD(P)-binding Rossmann-like Domain"/>
    <property type="match status" value="3"/>
</dbReference>
<dbReference type="Pfam" id="PF00698">
    <property type="entry name" value="Acyl_transf_1"/>
    <property type="match status" value="1"/>
</dbReference>
<evidence type="ECO:0000259" key="11">
    <source>
        <dbReference type="PROSITE" id="PS52004"/>
    </source>
</evidence>
<dbReference type="InterPro" id="IPR049552">
    <property type="entry name" value="PKS_DH_N"/>
</dbReference>
<dbReference type="GO" id="GO:0004312">
    <property type="term" value="F:fatty acid synthase activity"/>
    <property type="evidence" value="ECO:0007669"/>
    <property type="project" value="TreeGrafter"/>
</dbReference>
<feature type="compositionally biased region" description="Low complexity" evidence="9">
    <location>
        <begin position="28"/>
        <end position="37"/>
    </location>
</feature>
<dbReference type="SUPFAM" id="SSF51735">
    <property type="entry name" value="NAD(P)-binding Rossmann-fold domains"/>
    <property type="match status" value="2"/>
</dbReference>
<dbReference type="InterPro" id="IPR016039">
    <property type="entry name" value="Thiolase-like"/>
</dbReference>
<feature type="region of interest" description="C-terminal hotdog fold" evidence="8">
    <location>
        <begin position="1177"/>
        <end position="1334"/>
    </location>
</feature>
<keyword evidence="7" id="KW-0012">Acyltransferase</keyword>
<dbReference type="PANTHER" id="PTHR43775:SF50">
    <property type="entry name" value="HIGHLY REDUCING POLYKETIDE SYNTHASE SRDA"/>
    <property type="match status" value="1"/>
</dbReference>
<evidence type="ECO:0000259" key="10">
    <source>
        <dbReference type="PROSITE" id="PS50075"/>
    </source>
</evidence>
<dbReference type="Gene3D" id="3.90.180.10">
    <property type="entry name" value="Medium-chain alcohol dehydrogenases, catalytic domain"/>
    <property type="match status" value="1"/>
</dbReference>
<dbReference type="InterPro" id="IPR014031">
    <property type="entry name" value="Ketoacyl_synth_C"/>
</dbReference>
<dbReference type="InterPro" id="IPR036291">
    <property type="entry name" value="NAD(P)-bd_dom_sf"/>
</dbReference>
<dbReference type="PROSITE" id="PS52019">
    <property type="entry name" value="PKS_MFAS_DH"/>
    <property type="match status" value="1"/>
</dbReference>
<keyword evidence="4" id="KW-0521">NADP</keyword>
<evidence type="ECO:0008006" key="15">
    <source>
        <dbReference type="Google" id="ProtNLM"/>
    </source>
</evidence>
<dbReference type="Pfam" id="PF08659">
    <property type="entry name" value="KR"/>
    <property type="match status" value="1"/>
</dbReference>
<dbReference type="InterPro" id="IPR042104">
    <property type="entry name" value="PKS_dehydratase_sf"/>
</dbReference>
<dbReference type="SMART" id="SM00827">
    <property type="entry name" value="PKS_AT"/>
    <property type="match status" value="1"/>
</dbReference>
<dbReference type="Proteomes" id="UP001303647">
    <property type="component" value="Unassembled WGS sequence"/>
</dbReference>
<feature type="region of interest" description="N-terminal hotdog fold" evidence="8">
    <location>
        <begin position="1026"/>
        <end position="1163"/>
    </location>
</feature>
<feature type="compositionally biased region" description="Low complexity" evidence="9">
    <location>
        <begin position="1"/>
        <end position="19"/>
    </location>
</feature>
<reference evidence="13" key="1">
    <citation type="journal article" date="2023" name="Mol. Phylogenet. Evol.">
        <title>Genome-scale phylogeny and comparative genomics of the fungal order Sordariales.</title>
        <authorList>
            <person name="Hensen N."/>
            <person name="Bonometti L."/>
            <person name="Westerberg I."/>
            <person name="Brannstrom I.O."/>
            <person name="Guillou S."/>
            <person name="Cros-Aarteil S."/>
            <person name="Calhoun S."/>
            <person name="Haridas S."/>
            <person name="Kuo A."/>
            <person name="Mondo S."/>
            <person name="Pangilinan J."/>
            <person name="Riley R."/>
            <person name="LaButti K."/>
            <person name="Andreopoulos B."/>
            <person name="Lipzen A."/>
            <person name="Chen C."/>
            <person name="Yan M."/>
            <person name="Daum C."/>
            <person name="Ng V."/>
            <person name="Clum A."/>
            <person name="Steindorff A."/>
            <person name="Ohm R.A."/>
            <person name="Martin F."/>
            <person name="Silar P."/>
            <person name="Natvig D.O."/>
            <person name="Lalanne C."/>
            <person name="Gautier V."/>
            <person name="Ament-Velasquez S.L."/>
            <person name="Kruys A."/>
            <person name="Hutchinson M.I."/>
            <person name="Powell A.J."/>
            <person name="Barry K."/>
            <person name="Miller A.N."/>
            <person name="Grigoriev I.V."/>
            <person name="Debuchy R."/>
            <person name="Gladieux P."/>
            <person name="Hiltunen Thoren M."/>
            <person name="Johannesson H."/>
        </authorList>
    </citation>
    <scope>NUCLEOTIDE SEQUENCE</scope>
    <source>
        <strain evidence="13">CBS 359.72</strain>
    </source>
</reference>
<dbReference type="Pfam" id="PF00109">
    <property type="entry name" value="ketoacyl-synt"/>
    <property type="match status" value="1"/>
</dbReference>
<dbReference type="InterPro" id="IPR050091">
    <property type="entry name" value="PKS_NRPS_Biosynth_Enz"/>
</dbReference>
<dbReference type="InterPro" id="IPR057326">
    <property type="entry name" value="KR_dom"/>
</dbReference>
<dbReference type="SMART" id="SM00822">
    <property type="entry name" value="PKS_KR"/>
    <property type="match status" value="1"/>
</dbReference>
<reference evidence="13" key="2">
    <citation type="submission" date="2023-05" db="EMBL/GenBank/DDBJ databases">
        <authorList>
            <consortium name="Lawrence Berkeley National Laboratory"/>
            <person name="Steindorff A."/>
            <person name="Hensen N."/>
            <person name="Bonometti L."/>
            <person name="Westerberg I."/>
            <person name="Brannstrom I.O."/>
            <person name="Guillou S."/>
            <person name="Cros-Aarteil S."/>
            <person name="Calhoun S."/>
            <person name="Haridas S."/>
            <person name="Kuo A."/>
            <person name="Mondo S."/>
            <person name="Pangilinan J."/>
            <person name="Riley R."/>
            <person name="Labutti K."/>
            <person name="Andreopoulos B."/>
            <person name="Lipzen A."/>
            <person name="Chen C."/>
            <person name="Yanf M."/>
            <person name="Daum C."/>
            <person name="Ng V."/>
            <person name="Clum A."/>
            <person name="Ohm R."/>
            <person name="Martin F."/>
            <person name="Silar P."/>
            <person name="Natvig D."/>
            <person name="Lalanne C."/>
            <person name="Gautier V."/>
            <person name="Ament-Velasquez S.L."/>
            <person name="Kruys A."/>
            <person name="Hutchinson M.I."/>
            <person name="Powell A.J."/>
            <person name="Barry K."/>
            <person name="Miller A.N."/>
            <person name="Grigoriev I.V."/>
            <person name="Debuchy R."/>
            <person name="Gladieux P."/>
            <person name="Thoren M.H."/>
            <person name="Johannesson H."/>
        </authorList>
    </citation>
    <scope>NUCLEOTIDE SEQUENCE</scope>
    <source>
        <strain evidence="13">CBS 359.72</strain>
    </source>
</reference>
<comment type="caution">
    <text evidence="13">The sequence shown here is derived from an EMBL/GenBank/DDBJ whole genome shotgun (WGS) entry which is preliminary data.</text>
</comment>
<dbReference type="InterPro" id="IPR049551">
    <property type="entry name" value="PKS_DH_C"/>
</dbReference>
<keyword evidence="6" id="KW-0511">Multifunctional enzyme</keyword>
<keyword evidence="2" id="KW-0597">Phosphoprotein</keyword>
<accession>A0AAN7CJE2</accession>
<feature type="domain" description="PKS/mFAS DH" evidence="12">
    <location>
        <begin position="1026"/>
        <end position="1334"/>
    </location>
</feature>
<dbReference type="SUPFAM" id="SSF50129">
    <property type="entry name" value="GroES-like"/>
    <property type="match status" value="1"/>
</dbReference>
<feature type="region of interest" description="Disordered" evidence="9">
    <location>
        <begin position="1"/>
        <end position="41"/>
    </location>
</feature>
<dbReference type="InterPro" id="IPR049900">
    <property type="entry name" value="PKS_mFAS_DH"/>
</dbReference>
<dbReference type="PROSITE" id="PS52004">
    <property type="entry name" value="KS3_2"/>
    <property type="match status" value="1"/>
</dbReference>
<dbReference type="InterPro" id="IPR020807">
    <property type="entry name" value="PKS_DH"/>
</dbReference>
<keyword evidence="3" id="KW-0808">Transferase</keyword>
<proteinExistence type="predicted"/>
<dbReference type="InterPro" id="IPR016035">
    <property type="entry name" value="Acyl_Trfase/lysoPLipase"/>
</dbReference>
<feature type="domain" description="Ketosynthase family 3 (KS3)" evidence="11">
    <location>
        <begin position="66"/>
        <end position="498"/>
    </location>
</feature>
<dbReference type="InterPro" id="IPR020841">
    <property type="entry name" value="PKS_Beta-ketoAc_synthase_dom"/>
</dbReference>
<dbReference type="Pfam" id="PF08240">
    <property type="entry name" value="ADH_N"/>
    <property type="match status" value="1"/>
</dbReference>
<dbReference type="SMART" id="SM00826">
    <property type="entry name" value="PKS_DH"/>
    <property type="match status" value="1"/>
</dbReference>
<dbReference type="InterPro" id="IPR006162">
    <property type="entry name" value="Ppantetheine_attach_site"/>
</dbReference>
<dbReference type="SUPFAM" id="SSF52151">
    <property type="entry name" value="FabD/lysophospholipase-like"/>
    <property type="match status" value="1"/>
</dbReference>
<evidence type="ECO:0000256" key="3">
    <source>
        <dbReference type="ARBA" id="ARBA00022679"/>
    </source>
</evidence>
<keyword evidence="1" id="KW-0596">Phosphopantetheine</keyword>
<feature type="domain" description="Carrier" evidence="10">
    <location>
        <begin position="2394"/>
        <end position="2473"/>
    </location>
</feature>
<feature type="active site" description="Proton donor; for dehydratase activity" evidence="8">
    <location>
        <position position="1242"/>
    </location>
</feature>
<evidence type="ECO:0000256" key="5">
    <source>
        <dbReference type="ARBA" id="ARBA00023002"/>
    </source>
</evidence>
<dbReference type="InterPro" id="IPR001227">
    <property type="entry name" value="Ac_transferase_dom_sf"/>
</dbReference>
<dbReference type="InterPro" id="IPR016036">
    <property type="entry name" value="Malonyl_transacylase_ACP-bd"/>
</dbReference>
<dbReference type="InterPro" id="IPR032821">
    <property type="entry name" value="PKS_assoc"/>
</dbReference>
<dbReference type="PANTHER" id="PTHR43775">
    <property type="entry name" value="FATTY ACID SYNTHASE"/>
    <property type="match status" value="1"/>
</dbReference>
<dbReference type="CDD" id="cd00833">
    <property type="entry name" value="PKS"/>
    <property type="match status" value="1"/>
</dbReference>